<dbReference type="PROSITE" id="PS50879">
    <property type="entry name" value="RNASE_H_1"/>
    <property type="match status" value="1"/>
</dbReference>
<dbReference type="InterPro" id="IPR053151">
    <property type="entry name" value="RNase_H-like"/>
</dbReference>
<keyword evidence="1" id="KW-0732">Signal</keyword>
<keyword evidence="4" id="KW-1185">Reference proteome</keyword>
<dbReference type="OrthoDB" id="1752183at2759"/>
<feature type="signal peptide" evidence="1">
    <location>
        <begin position="1"/>
        <end position="22"/>
    </location>
</feature>
<dbReference type="EMBL" id="CACVBM020000444">
    <property type="protein sequence ID" value="CAA7019270.1"/>
    <property type="molecule type" value="Genomic_DNA"/>
</dbReference>
<dbReference type="InterPro" id="IPR012337">
    <property type="entry name" value="RNaseH-like_sf"/>
</dbReference>
<dbReference type="Pfam" id="PF13456">
    <property type="entry name" value="RVT_3"/>
    <property type="match status" value="1"/>
</dbReference>
<dbReference type="AlphaFoldDB" id="A0A6D2HZ41"/>
<accession>A0A6D2HZ41</accession>
<dbReference type="PANTHER" id="PTHR47723">
    <property type="entry name" value="OS05G0353850 PROTEIN"/>
    <property type="match status" value="1"/>
</dbReference>
<dbReference type="SUPFAM" id="SSF53098">
    <property type="entry name" value="Ribonuclease H-like"/>
    <property type="match status" value="1"/>
</dbReference>
<dbReference type="InterPro" id="IPR002156">
    <property type="entry name" value="RNaseH_domain"/>
</dbReference>
<dbReference type="GO" id="GO:0003676">
    <property type="term" value="F:nucleic acid binding"/>
    <property type="evidence" value="ECO:0007669"/>
    <property type="project" value="InterPro"/>
</dbReference>
<dbReference type="CDD" id="cd06222">
    <property type="entry name" value="RNase_H_like"/>
    <property type="match status" value="1"/>
</dbReference>
<dbReference type="Gene3D" id="3.30.420.10">
    <property type="entry name" value="Ribonuclease H-like superfamily/Ribonuclease H"/>
    <property type="match status" value="1"/>
</dbReference>
<reference evidence="3" key="1">
    <citation type="submission" date="2020-01" db="EMBL/GenBank/DDBJ databases">
        <authorList>
            <person name="Mishra B."/>
        </authorList>
    </citation>
    <scope>NUCLEOTIDE SEQUENCE [LARGE SCALE GENOMIC DNA]</scope>
</reference>
<evidence type="ECO:0000313" key="4">
    <source>
        <dbReference type="Proteomes" id="UP000467841"/>
    </source>
</evidence>
<feature type="chain" id="PRO_5025390421" description="RNase H type-1 domain-containing protein" evidence="1">
    <location>
        <begin position="23"/>
        <end position="238"/>
    </location>
</feature>
<comment type="caution">
    <text evidence="3">The sequence shown here is derived from an EMBL/GenBank/DDBJ whole genome shotgun (WGS) entry which is preliminary data.</text>
</comment>
<organism evidence="3 4">
    <name type="scientific">Microthlaspi erraticum</name>
    <dbReference type="NCBI Taxonomy" id="1685480"/>
    <lineage>
        <taxon>Eukaryota</taxon>
        <taxon>Viridiplantae</taxon>
        <taxon>Streptophyta</taxon>
        <taxon>Embryophyta</taxon>
        <taxon>Tracheophyta</taxon>
        <taxon>Spermatophyta</taxon>
        <taxon>Magnoliopsida</taxon>
        <taxon>eudicotyledons</taxon>
        <taxon>Gunneridae</taxon>
        <taxon>Pentapetalae</taxon>
        <taxon>rosids</taxon>
        <taxon>malvids</taxon>
        <taxon>Brassicales</taxon>
        <taxon>Brassicaceae</taxon>
        <taxon>Coluteocarpeae</taxon>
        <taxon>Microthlaspi</taxon>
    </lineage>
</organism>
<dbReference type="PANTHER" id="PTHR47723:SF13">
    <property type="entry name" value="PUTATIVE-RELATED"/>
    <property type="match status" value="1"/>
</dbReference>
<proteinExistence type="predicted"/>
<protein>
    <recommendedName>
        <fullName evidence="2">RNase H type-1 domain-containing protein</fullName>
    </recommendedName>
</protein>
<sequence length="238" mass="26909">MGETTWPTLFAMSLWWGWKWRCINVFNGQGKCRDRVQFVKDQAKEVTLAHMKNNRPAGYRLERVERQISWMRPISGWVKLNTDGTSRGNPGLASAGGVLRDDSGSWVRGFALNIGACTAPLAELWGVYYGLLIAWEGRAQRVELEVDSEMVVGFLQTGISESNPLSFLVRLCHGFISRDWIVRISHVYREANRLADELANYTFSLPLGFHSFSCVPESVHPVFVDDLAGVSFPRQVRL</sequence>
<evidence type="ECO:0000256" key="1">
    <source>
        <dbReference type="SAM" id="SignalP"/>
    </source>
</evidence>
<dbReference type="Proteomes" id="UP000467841">
    <property type="component" value="Unassembled WGS sequence"/>
</dbReference>
<name>A0A6D2HZ41_9BRAS</name>
<dbReference type="InterPro" id="IPR036397">
    <property type="entry name" value="RNaseH_sf"/>
</dbReference>
<feature type="domain" description="RNase H type-1" evidence="2">
    <location>
        <begin position="74"/>
        <end position="204"/>
    </location>
</feature>
<evidence type="ECO:0000313" key="3">
    <source>
        <dbReference type="EMBL" id="CAA7019270.1"/>
    </source>
</evidence>
<evidence type="ECO:0000259" key="2">
    <source>
        <dbReference type="PROSITE" id="PS50879"/>
    </source>
</evidence>
<gene>
    <name evidence="3" type="ORF">MERR_LOCUS6505</name>
</gene>
<dbReference type="GO" id="GO:0004523">
    <property type="term" value="F:RNA-DNA hybrid ribonuclease activity"/>
    <property type="evidence" value="ECO:0007669"/>
    <property type="project" value="InterPro"/>
</dbReference>
<dbReference type="InterPro" id="IPR044730">
    <property type="entry name" value="RNase_H-like_dom_plant"/>
</dbReference>